<dbReference type="GO" id="GO:0008137">
    <property type="term" value="F:NADH dehydrogenase (ubiquinone) activity"/>
    <property type="evidence" value="ECO:0007669"/>
    <property type="project" value="InterPro"/>
</dbReference>
<dbReference type="Pfam" id="PF00507">
    <property type="entry name" value="Oxidored_q4"/>
    <property type="match status" value="1"/>
</dbReference>
<dbReference type="Proteomes" id="UP000178724">
    <property type="component" value="Unassembled WGS sequence"/>
</dbReference>
<gene>
    <name evidence="9" type="ORF">A2625_04390</name>
</gene>
<dbReference type="GO" id="GO:0005886">
    <property type="term" value="C:plasma membrane"/>
    <property type="evidence" value="ECO:0007669"/>
    <property type="project" value="UniProtKB-SubCell"/>
</dbReference>
<dbReference type="InterPro" id="IPR000440">
    <property type="entry name" value="NADH_UbQ/plastoQ_OxRdtase_su3"/>
</dbReference>
<evidence type="ECO:0000256" key="5">
    <source>
        <dbReference type="ARBA" id="ARBA00022989"/>
    </source>
</evidence>
<comment type="function">
    <text evidence="7">NDH-1 shuttles electrons from NADH, via FMN and iron-sulfur (Fe-S) centers, to quinones in the respiratory chain.</text>
</comment>
<evidence type="ECO:0000256" key="1">
    <source>
        <dbReference type="ARBA" id="ARBA00004370"/>
    </source>
</evidence>
<name>A0A1F4Q489_UNCSA</name>
<evidence type="ECO:0000256" key="3">
    <source>
        <dbReference type="ARBA" id="ARBA00022448"/>
    </source>
</evidence>
<accession>A0A1F4Q489</accession>
<reference evidence="9 10" key="1">
    <citation type="journal article" date="2016" name="Nat. Commun.">
        <title>Thousands of microbial genomes shed light on interconnected biogeochemical processes in an aquifer system.</title>
        <authorList>
            <person name="Anantharaman K."/>
            <person name="Brown C.T."/>
            <person name="Hug L.A."/>
            <person name="Sharon I."/>
            <person name="Castelle C.J."/>
            <person name="Probst A.J."/>
            <person name="Thomas B.C."/>
            <person name="Singh A."/>
            <person name="Wilkins M.J."/>
            <person name="Karaoz U."/>
            <person name="Brodie E.L."/>
            <person name="Williams K.H."/>
            <person name="Hubbard S.S."/>
            <person name="Banfield J.F."/>
        </authorList>
    </citation>
    <scope>NUCLEOTIDE SEQUENCE [LARGE SCALE GENOMIC DNA]</scope>
</reference>
<evidence type="ECO:0000313" key="10">
    <source>
        <dbReference type="Proteomes" id="UP000178724"/>
    </source>
</evidence>
<dbReference type="AlphaFoldDB" id="A0A1F4Q489"/>
<comment type="catalytic activity">
    <reaction evidence="7">
        <text>a quinone + NADH + 5 H(+)(in) = a quinol + NAD(+) + 4 H(+)(out)</text>
        <dbReference type="Rhea" id="RHEA:57888"/>
        <dbReference type="ChEBI" id="CHEBI:15378"/>
        <dbReference type="ChEBI" id="CHEBI:24646"/>
        <dbReference type="ChEBI" id="CHEBI:57540"/>
        <dbReference type="ChEBI" id="CHEBI:57945"/>
        <dbReference type="ChEBI" id="CHEBI:132124"/>
    </reaction>
</comment>
<dbReference type="Gene3D" id="1.20.58.1610">
    <property type="entry name" value="NADH:ubiquinone/plastoquinone oxidoreductase, chain 3"/>
    <property type="match status" value="1"/>
</dbReference>
<organism evidence="9 10">
    <name type="scientific">candidate division WOR-1 bacterium RIFCSPHIGHO2_01_FULL_53_15</name>
    <dbReference type="NCBI Taxonomy" id="1802564"/>
    <lineage>
        <taxon>Bacteria</taxon>
        <taxon>Bacillati</taxon>
        <taxon>Saganbacteria</taxon>
    </lineage>
</organism>
<evidence type="ECO:0000256" key="6">
    <source>
        <dbReference type="ARBA" id="ARBA00023136"/>
    </source>
</evidence>
<sequence length="114" mass="13016">MVDFVIFFTVGVLFVIGAFVASWLIAPHKPSAAKLSTYECGEEPVGGSWIQFNPRYYLFALAFVIFDVEILFLAPTLLVMRSFGFVAFIEIFIFLFILILGLSYIWRKGALEWM</sequence>
<dbReference type="EMBL" id="METM01000006">
    <property type="protein sequence ID" value="OGB90646.1"/>
    <property type="molecule type" value="Genomic_DNA"/>
</dbReference>
<comment type="similarity">
    <text evidence="2 7">Belongs to the complex I subunit 3 family.</text>
</comment>
<feature type="transmembrane region" description="Helical" evidence="8">
    <location>
        <begin position="56"/>
        <end position="79"/>
    </location>
</feature>
<evidence type="ECO:0000256" key="7">
    <source>
        <dbReference type="RuleBase" id="RU003639"/>
    </source>
</evidence>
<dbReference type="EC" id="7.1.1.-" evidence="7"/>
<dbReference type="GO" id="GO:0048038">
    <property type="term" value="F:quinone binding"/>
    <property type="evidence" value="ECO:0007669"/>
    <property type="project" value="UniProtKB-KW"/>
</dbReference>
<protein>
    <recommendedName>
        <fullName evidence="7">NADH-quinone oxidoreductase subunit</fullName>
        <ecNumber evidence="7">7.1.1.-</ecNumber>
    </recommendedName>
</protein>
<dbReference type="PANTHER" id="PTHR11058:SF9">
    <property type="entry name" value="NADH-UBIQUINONE OXIDOREDUCTASE CHAIN 3"/>
    <property type="match status" value="1"/>
</dbReference>
<dbReference type="GO" id="GO:0030964">
    <property type="term" value="C:NADH dehydrogenase complex"/>
    <property type="evidence" value="ECO:0007669"/>
    <property type="project" value="TreeGrafter"/>
</dbReference>
<comment type="caution">
    <text evidence="9">The sequence shown here is derived from an EMBL/GenBank/DDBJ whole genome shotgun (WGS) entry which is preliminary data.</text>
</comment>
<keyword evidence="6 8" id="KW-0472">Membrane</keyword>
<keyword evidence="7" id="KW-0874">Quinone</keyword>
<dbReference type="PANTHER" id="PTHR11058">
    <property type="entry name" value="NADH-UBIQUINONE OXIDOREDUCTASE CHAIN 3"/>
    <property type="match status" value="1"/>
</dbReference>
<keyword evidence="7" id="KW-0520">NAD</keyword>
<keyword evidence="5 8" id="KW-1133">Transmembrane helix</keyword>
<keyword evidence="4 7" id="KW-0812">Transmembrane</keyword>
<evidence type="ECO:0000256" key="8">
    <source>
        <dbReference type="SAM" id="Phobius"/>
    </source>
</evidence>
<dbReference type="InterPro" id="IPR038430">
    <property type="entry name" value="NDAH_ubi_oxred_su3_sf"/>
</dbReference>
<feature type="transmembrane region" description="Helical" evidence="8">
    <location>
        <begin position="85"/>
        <end position="106"/>
    </location>
</feature>
<proteinExistence type="inferred from homology"/>
<evidence type="ECO:0000256" key="2">
    <source>
        <dbReference type="ARBA" id="ARBA00008472"/>
    </source>
</evidence>
<evidence type="ECO:0000313" key="9">
    <source>
        <dbReference type="EMBL" id="OGB90646.1"/>
    </source>
</evidence>
<keyword evidence="3" id="KW-0813">Transport</keyword>
<evidence type="ECO:0000256" key="4">
    <source>
        <dbReference type="ARBA" id="ARBA00022692"/>
    </source>
</evidence>
<feature type="transmembrane region" description="Helical" evidence="8">
    <location>
        <begin position="6"/>
        <end position="26"/>
    </location>
</feature>
<comment type="subcellular location">
    <subcellularLocation>
        <location evidence="7">Cell membrane</location>
        <topology evidence="7">Multi-pass membrane protein</topology>
    </subcellularLocation>
    <subcellularLocation>
        <location evidence="1">Membrane</location>
    </subcellularLocation>
</comment>